<organism evidence="3 4">
    <name type="scientific">Cupriavidus malaysiensis</name>
    <dbReference type="NCBI Taxonomy" id="367825"/>
    <lineage>
        <taxon>Bacteria</taxon>
        <taxon>Pseudomonadati</taxon>
        <taxon>Pseudomonadota</taxon>
        <taxon>Betaproteobacteria</taxon>
        <taxon>Burkholderiales</taxon>
        <taxon>Burkholderiaceae</taxon>
        <taxon>Cupriavidus</taxon>
    </lineage>
</organism>
<dbReference type="PANTHER" id="PTHR32182:SF22">
    <property type="entry name" value="ATP-DEPENDENT ENDONUCLEASE, OLD FAMILY-RELATED"/>
    <property type="match status" value="1"/>
</dbReference>
<keyword evidence="1" id="KW-0175">Coiled coil</keyword>
<dbReference type="InterPro" id="IPR026866">
    <property type="entry name" value="CR006_AAA"/>
</dbReference>
<evidence type="ECO:0000313" key="4">
    <source>
        <dbReference type="Proteomes" id="UP000177515"/>
    </source>
</evidence>
<evidence type="ECO:0000259" key="2">
    <source>
        <dbReference type="Pfam" id="PF13166"/>
    </source>
</evidence>
<dbReference type="PANTHER" id="PTHR32182">
    <property type="entry name" value="DNA REPLICATION AND REPAIR PROTEIN RECF"/>
    <property type="match status" value="1"/>
</dbReference>
<name>A0ABM6F4S4_9BURK</name>
<feature type="domain" description="Protein CR006 P-loop" evidence="2">
    <location>
        <begin position="24"/>
        <end position="780"/>
    </location>
</feature>
<reference evidence="3 4" key="1">
    <citation type="submission" date="2016-10" db="EMBL/GenBank/DDBJ databases">
        <title>Complete genome sequences of three Cupriavidus strains isolated from various Malaysian environments.</title>
        <authorList>
            <person name="Abdullah A.A.-A."/>
            <person name="Shafie N.A.H."/>
            <person name="Lau N.S."/>
        </authorList>
    </citation>
    <scope>NUCLEOTIDE SEQUENCE [LARGE SCALE GENOMIC DNA]</scope>
    <source>
        <strain evidence="3 4">USMAA1020</strain>
    </source>
</reference>
<dbReference type="Gene3D" id="3.40.50.300">
    <property type="entry name" value="P-loop containing nucleotide triphosphate hydrolases"/>
    <property type="match status" value="2"/>
</dbReference>
<dbReference type="SUPFAM" id="SSF52540">
    <property type="entry name" value="P-loop containing nucleoside triphosphate hydrolases"/>
    <property type="match status" value="1"/>
</dbReference>
<dbReference type="RefSeq" id="WP_071069553.1">
    <property type="nucleotide sequence ID" value="NZ_CP017754.1"/>
</dbReference>
<keyword evidence="4" id="KW-1185">Reference proteome</keyword>
<evidence type="ECO:0000313" key="3">
    <source>
        <dbReference type="EMBL" id="AOZ06462.1"/>
    </source>
</evidence>
<dbReference type="Pfam" id="PF13166">
    <property type="entry name" value="AAA_13"/>
    <property type="match status" value="1"/>
</dbReference>
<sequence length="806" mass="91700">MIEKIDIQNFGCYSSFAWNTEVRDRDDQVAKFKKLNVIYGRNYSGKTTLSRIIRALETGSISSRYTEPAFTVTLSSGVLSHHDIPAVANDVRVYNKDFVDDHLGFLRDENGHISPFAVLGLQNKEIEAEIDALGRELGSVESQTGLRHHYQEKKIDHVNKMKLAKEAADELDRLLVDKANKRPTGVKHNPLYRDANYDVRKLKADIKTVRDDRFSPLAEAERNAKVDLLGETALPDIRQRLAFSPALGTLTSSVNLLTTKKIQPSAPIQELLNSALLQNWVKAGIELHQHGRSTCAFCGNALPADLWKTLGDHFNQESVDLEKRLKATLDEVNSERVRIANVVTVERKDFYTSHQAAFDGHLSELEGAFDAYKRSLLLLSDELSARLNDIFTDRPTCNILDHSKSVLEKLTAINALIDQNNKATASLSDRQATARSDLRLSEIAQFVIDIGLDEKEIRISELDAQVTKAKEERDAVEGEGKKRSERIKELKTQLRDERRGAEKVNQYLGHFLGHGGLRLSAQEEPDTSPDRFQIMRGDQIAYNLSEGECSLVAFCYFLAKLEDIDTQGKQLIIYIDDPISSLDSNHVFFVFSLIENYLAKPIEDENGAIIKDANGKPTYRYKQLFISTHNLEFLKYLKRLTKPGKDTESFLITRKETTSTIGLMPHYLRNYVTELNYLFGEIFCCADDTNAIKHYHSFYNFGNNLRKFLEAFLFFKYPFVKSDRSDHDNRIKLFFADGTSSEAFVQRLINEFSHLGEFIDRGTQPIDCTEIASLAKFVLKKIRDNDKHQFEHFLLSIERTDPFAEA</sequence>
<dbReference type="Proteomes" id="UP000177515">
    <property type="component" value="Chromosome 1"/>
</dbReference>
<dbReference type="InterPro" id="IPR027417">
    <property type="entry name" value="P-loop_NTPase"/>
</dbReference>
<protein>
    <recommendedName>
        <fullName evidence="2">Protein CR006 P-loop domain-containing protein</fullName>
    </recommendedName>
</protein>
<proteinExistence type="predicted"/>
<gene>
    <name evidence="3" type="ORF">BKK80_12005</name>
</gene>
<evidence type="ECO:0000256" key="1">
    <source>
        <dbReference type="SAM" id="Coils"/>
    </source>
</evidence>
<accession>A0ABM6F4S4</accession>
<dbReference type="EMBL" id="CP017754">
    <property type="protein sequence ID" value="AOZ06462.1"/>
    <property type="molecule type" value="Genomic_DNA"/>
</dbReference>
<feature type="coiled-coil region" evidence="1">
    <location>
        <begin position="452"/>
        <end position="479"/>
    </location>
</feature>